<dbReference type="Pfam" id="PF08702">
    <property type="entry name" value="Fib_alpha"/>
    <property type="match status" value="1"/>
</dbReference>
<dbReference type="SMART" id="SM01212">
    <property type="entry name" value="Fib_alpha"/>
    <property type="match status" value="1"/>
</dbReference>
<feature type="domain" description="Fibrinogen alpha/beta/gamma chain coiled coil" evidence="10">
    <location>
        <begin position="3"/>
        <end position="129"/>
    </location>
</feature>
<keyword evidence="5" id="KW-0175">Coiled coil</keyword>
<dbReference type="InterPro" id="IPR037579">
    <property type="entry name" value="FIB_ANG-like"/>
</dbReference>
<dbReference type="GO" id="GO:0030674">
    <property type="term" value="F:protein-macromolecule adaptor activity"/>
    <property type="evidence" value="ECO:0007669"/>
    <property type="project" value="TreeGrafter"/>
</dbReference>
<comment type="subunit">
    <text evidence="8">Heterohexamer; disulfide linked. Contains 2 sets of 3 non-identical chains (alpha, beta and gamma). The 2 heterotrimers are in head to head conformation with the N-termini in a small central domain.</text>
</comment>
<evidence type="ECO:0000313" key="11">
    <source>
        <dbReference type="Ensembl" id="ENSPFOP00000023943.1"/>
    </source>
</evidence>
<dbReference type="OMA" id="PFSVDHH"/>
<dbReference type="EMBL" id="AYCK01012300">
    <property type="status" value="NOT_ANNOTATED_CDS"/>
    <property type="molecule type" value="Genomic_DNA"/>
</dbReference>
<keyword evidence="4" id="KW-0732">Signal</keyword>
<reference evidence="11" key="3">
    <citation type="submission" date="2025-09" db="UniProtKB">
        <authorList>
            <consortium name="Ensembl"/>
        </authorList>
    </citation>
    <scope>IDENTIFICATION</scope>
</reference>
<dbReference type="Ensembl" id="ENSPFOT00000026640.1">
    <property type="protein sequence ID" value="ENSPFOP00000023943.1"/>
    <property type="gene ID" value="ENSPFOG00000023075.1"/>
</dbReference>
<dbReference type="GO" id="GO:0005201">
    <property type="term" value="F:extracellular matrix structural constituent"/>
    <property type="evidence" value="ECO:0007669"/>
    <property type="project" value="TreeGrafter"/>
</dbReference>
<evidence type="ECO:0000256" key="6">
    <source>
        <dbReference type="ARBA" id="ARBA00023084"/>
    </source>
</evidence>
<evidence type="ECO:0000256" key="5">
    <source>
        <dbReference type="ARBA" id="ARBA00023054"/>
    </source>
</evidence>
<sequence>KVSKCPSGCRLQGLMSEMENEVQTFCQKSSIYEIAMEKSMTEMTHVYNSNRRVMVNRYISELKFVESADKLAKNLRELRRRSGFLAQKIKELSSHVRKQVEELYRTEVDIDMKLRTCQGSCRAALPFSVDHHGYQSLQTDLRLMDKTMTQKTKPSTPPQNIPRVTLQPANVGPPPSAEYKKIPTVQKELLTQFEDIEQNRMVLVDQSDQVNTLRAA</sequence>
<keyword evidence="7" id="KW-1015">Disulfide bond</keyword>
<dbReference type="GO" id="GO:0072377">
    <property type="term" value="P:blood coagulation, common pathway"/>
    <property type="evidence" value="ECO:0007669"/>
    <property type="project" value="TreeGrafter"/>
</dbReference>
<evidence type="ECO:0000256" key="2">
    <source>
        <dbReference type="ARBA" id="ARBA00022525"/>
    </source>
</evidence>
<evidence type="ECO:0000256" key="9">
    <source>
        <dbReference type="SAM" id="MobiDB-lite"/>
    </source>
</evidence>
<keyword evidence="6" id="KW-0094">Blood coagulation</keyword>
<evidence type="ECO:0000313" key="12">
    <source>
        <dbReference type="Proteomes" id="UP000028760"/>
    </source>
</evidence>
<dbReference type="Gene3D" id="1.20.5.50">
    <property type="match status" value="1"/>
</dbReference>
<evidence type="ECO:0000256" key="7">
    <source>
        <dbReference type="ARBA" id="ARBA00023157"/>
    </source>
</evidence>
<keyword evidence="12" id="KW-1185">Reference proteome</keyword>
<keyword evidence="3" id="KW-0356">Hemostasis</keyword>
<dbReference type="GO" id="GO:0034116">
    <property type="term" value="P:positive regulation of heterotypic cell-cell adhesion"/>
    <property type="evidence" value="ECO:0007669"/>
    <property type="project" value="TreeGrafter"/>
</dbReference>
<evidence type="ECO:0000256" key="3">
    <source>
        <dbReference type="ARBA" id="ARBA00022696"/>
    </source>
</evidence>
<dbReference type="Proteomes" id="UP000028760">
    <property type="component" value="Unassembled WGS sequence"/>
</dbReference>
<dbReference type="GO" id="GO:0005102">
    <property type="term" value="F:signaling receptor binding"/>
    <property type="evidence" value="ECO:0007669"/>
    <property type="project" value="InterPro"/>
</dbReference>
<dbReference type="PANTHER" id="PTHR47221">
    <property type="entry name" value="FIBRINOGEN ALPHA CHAIN"/>
    <property type="match status" value="1"/>
</dbReference>
<evidence type="ECO:0000256" key="4">
    <source>
        <dbReference type="ARBA" id="ARBA00022729"/>
    </source>
</evidence>
<dbReference type="GO" id="GO:0070527">
    <property type="term" value="P:platelet aggregation"/>
    <property type="evidence" value="ECO:0007669"/>
    <property type="project" value="TreeGrafter"/>
</dbReference>
<reference evidence="12" key="1">
    <citation type="submission" date="2013-10" db="EMBL/GenBank/DDBJ databases">
        <authorList>
            <person name="Schartl M."/>
            <person name="Warren W."/>
        </authorList>
    </citation>
    <scope>NUCLEOTIDE SEQUENCE [LARGE SCALE GENOMIC DNA]</scope>
    <source>
        <strain evidence="12">female</strain>
    </source>
</reference>
<name>A0A096LXQ2_POEFO</name>
<dbReference type="InterPro" id="IPR012290">
    <property type="entry name" value="Fibrinogen_a/b/g_coil_dom"/>
</dbReference>
<comment type="subcellular location">
    <subcellularLocation>
        <location evidence="1">Secreted</location>
    </subcellularLocation>
</comment>
<proteinExistence type="predicted"/>
<dbReference type="PANTHER" id="PTHR47221:SF6">
    <property type="entry name" value="FIBRINOGEN ALPHA CHAIN"/>
    <property type="match status" value="1"/>
</dbReference>
<dbReference type="GeneTree" id="ENSGT00940000169861"/>
<evidence type="ECO:0000259" key="10">
    <source>
        <dbReference type="SMART" id="SM01212"/>
    </source>
</evidence>
<dbReference type="GO" id="GO:0051258">
    <property type="term" value="P:protein polymerization"/>
    <property type="evidence" value="ECO:0007669"/>
    <property type="project" value="InterPro"/>
</dbReference>
<evidence type="ECO:0000256" key="1">
    <source>
        <dbReference type="ARBA" id="ARBA00004613"/>
    </source>
</evidence>
<dbReference type="SUPFAM" id="SSF58010">
    <property type="entry name" value="Fibrinogen coiled-coil and central regions"/>
    <property type="match status" value="1"/>
</dbReference>
<dbReference type="GO" id="GO:0005577">
    <property type="term" value="C:fibrinogen complex"/>
    <property type="evidence" value="ECO:0007669"/>
    <property type="project" value="InterPro"/>
</dbReference>
<dbReference type="AlphaFoldDB" id="A0A096LXQ2"/>
<feature type="region of interest" description="Disordered" evidence="9">
    <location>
        <begin position="150"/>
        <end position="174"/>
    </location>
</feature>
<keyword evidence="2" id="KW-0964">Secreted</keyword>
<evidence type="ECO:0000256" key="8">
    <source>
        <dbReference type="ARBA" id="ARBA00025974"/>
    </source>
</evidence>
<organism evidence="11 12">
    <name type="scientific">Poecilia formosa</name>
    <name type="common">Amazon molly</name>
    <name type="synonym">Limia formosa</name>
    <dbReference type="NCBI Taxonomy" id="48698"/>
    <lineage>
        <taxon>Eukaryota</taxon>
        <taxon>Metazoa</taxon>
        <taxon>Chordata</taxon>
        <taxon>Craniata</taxon>
        <taxon>Vertebrata</taxon>
        <taxon>Euteleostomi</taxon>
        <taxon>Actinopterygii</taxon>
        <taxon>Neopterygii</taxon>
        <taxon>Teleostei</taxon>
        <taxon>Neoteleostei</taxon>
        <taxon>Acanthomorphata</taxon>
        <taxon>Ovalentaria</taxon>
        <taxon>Atherinomorphae</taxon>
        <taxon>Cyprinodontiformes</taxon>
        <taxon>Poeciliidae</taxon>
        <taxon>Poeciliinae</taxon>
        <taxon>Poecilia</taxon>
    </lineage>
</organism>
<dbReference type="STRING" id="48698.ENSPFOP00000023943"/>
<reference evidence="11" key="2">
    <citation type="submission" date="2025-08" db="UniProtKB">
        <authorList>
            <consortium name="Ensembl"/>
        </authorList>
    </citation>
    <scope>IDENTIFICATION</scope>
</reference>
<protein>
    <recommendedName>
        <fullName evidence="10">Fibrinogen alpha/beta/gamma chain coiled coil domain-containing protein</fullName>
    </recommendedName>
</protein>
<dbReference type="GO" id="GO:0042730">
    <property type="term" value="P:fibrinolysis"/>
    <property type="evidence" value="ECO:0007669"/>
    <property type="project" value="TreeGrafter"/>
</dbReference>
<accession>A0A096LXQ2</accession>